<organism evidence="1 2">
    <name type="scientific">Candidatus Schekmanbacteria bacterium RBG_13_48_7</name>
    <dbReference type="NCBI Taxonomy" id="1817878"/>
    <lineage>
        <taxon>Bacteria</taxon>
        <taxon>Candidatus Schekmaniibacteriota</taxon>
    </lineage>
</organism>
<dbReference type="AlphaFoldDB" id="A0A1F7RM54"/>
<evidence type="ECO:0000313" key="1">
    <source>
        <dbReference type="EMBL" id="OGL42248.1"/>
    </source>
</evidence>
<gene>
    <name evidence="1" type="ORF">A2161_06820</name>
</gene>
<name>A0A1F7RM54_9BACT</name>
<protein>
    <submittedName>
        <fullName evidence="1">Uncharacterized protein</fullName>
    </submittedName>
</protein>
<comment type="caution">
    <text evidence="1">The sequence shown here is derived from an EMBL/GenBank/DDBJ whole genome shotgun (WGS) entry which is preliminary data.</text>
</comment>
<dbReference type="InterPro" id="IPR057930">
    <property type="entry name" value="Antitoxin_put"/>
</dbReference>
<proteinExistence type="predicted"/>
<dbReference type="EMBL" id="MGDD01000331">
    <property type="protein sequence ID" value="OGL42248.1"/>
    <property type="molecule type" value="Genomic_DNA"/>
</dbReference>
<evidence type="ECO:0000313" key="2">
    <source>
        <dbReference type="Proteomes" id="UP000179266"/>
    </source>
</evidence>
<sequence>MELQMNQAQLKELLKATLIEVLEERGDLISDLIEEALEDVALARAIEEGERTNVVNRNEVFKLLEKKE</sequence>
<dbReference type="Pfam" id="PF25734">
    <property type="entry name" value="RelB_like_antitoxin"/>
    <property type="match status" value="1"/>
</dbReference>
<accession>A0A1F7RM54</accession>
<reference evidence="1 2" key="1">
    <citation type="journal article" date="2016" name="Nat. Commun.">
        <title>Thousands of microbial genomes shed light on interconnected biogeochemical processes in an aquifer system.</title>
        <authorList>
            <person name="Anantharaman K."/>
            <person name="Brown C.T."/>
            <person name="Hug L.A."/>
            <person name="Sharon I."/>
            <person name="Castelle C.J."/>
            <person name="Probst A.J."/>
            <person name="Thomas B.C."/>
            <person name="Singh A."/>
            <person name="Wilkins M.J."/>
            <person name="Karaoz U."/>
            <person name="Brodie E.L."/>
            <person name="Williams K.H."/>
            <person name="Hubbard S.S."/>
            <person name="Banfield J.F."/>
        </authorList>
    </citation>
    <scope>NUCLEOTIDE SEQUENCE [LARGE SCALE GENOMIC DNA]</scope>
</reference>
<dbReference type="Proteomes" id="UP000179266">
    <property type="component" value="Unassembled WGS sequence"/>
</dbReference>